<keyword evidence="3" id="KW-1185">Reference proteome</keyword>
<evidence type="ECO:0000313" key="3">
    <source>
        <dbReference type="Proteomes" id="UP000002408"/>
    </source>
</evidence>
<sequence length="89" mass="9855">MAKSKSVTESEIPLYLLPRALAHQINRIGDSVYRISVKRTHWHHYNISVRTRSLPKELAPGSGTGPAHSGHPPKEYRNDDGTPDPGCEA</sequence>
<dbReference type="Proteomes" id="UP000002408">
    <property type="component" value="Chromosome"/>
</dbReference>
<organism evidence="2 3">
    <name type="scientific">Methanoregula boonei (strain DSM 21154 / JCM 14090 / 6A8)</name>
    <dbReference type="NCBI Taxonomy" id="456442"/>
    <lineage>
        <taxon>Archaea</taxon>
        <taxon>Methanobacteriati</taxon>
        <taxon>Methanobacteriota</taxon>
        <taxon>Stenosarchaea group</taxon>
        <taxon>Methanomicrobia</taxon>
        <taxon>Methanomicrobiales</taxon>
        <taxon>Methanoregulaceae</taxon>
        <taxon>Methanoregula</taxon>
    </lineage>
</organism>
<dbReference type="KEGG" id="mbn:Mboo_0381"/>
<dbReference type="HOGENOM" id="CLU_2447641_0_0_2"/>
<name>A7I590_METB6</name>
<evidence type="ECO:0000313" key="2">
    <source>
        <dbReference type="EMBL" id="ABS54901.1"/>
    </source>
</evidence>
<accession>A7I590</accession>
<protein>
    <submittedName>
        <fullName evidence="2">Uncharacterized protein</fullName>
    </submittedName>
</protein>
<dbReference type="eggNOG" id="arCOG09583">
    <property type="taxonomic scope" value="Archaea"/>
</dbReference>
<reference evidence="3" key="1">
    <citation type="journal article" date="2015" name="Microbiology">
        <title>Genome of Methanoregula boonei 6A8 reveals adaptations to oligotrophic peatland environments.</title>
        <authorList>
            <person name="Braeuer S."/>
            <person name="Cadillo-Quiroz H."/>
            <person name="Kyrpides N."/>
            <person name="Woyke T."/>
            <person name="Goodwin L."/>
            <person name="Detter C."/>
            <person name="Podell S."/>
            <person name="Yavitt J.B."/>
            <person name="Zinder S.H."/>
        </authorList>
    </citation>
    <scope>NUCLEOTIDE SEQUENCE [LARGE SCALE GENOMIC DNA]</scope>
    <source>
        <strain evidence="3">DSM 21154 / JCM 14090 / 6A8</strain>
    </source>
</reference>
<feature type="region of interest" description="Disordered" evidence="1">
    <location>
        <begin position="50"/>
        <end position="89"/>
    </location>
</feature>
<evidence type="ECO:0000256" key="1">
    <source>
        <dbReference type="SAM" id="MobiDB-lite"/>
    </source>
</evidence>
<dbReference type="GeneID" id="5410612"/>
<proteinExistence type="predicted"/>
<dbReference type="RefSeq" id="WP_011991389.1">
    <property type="nucleotide sequence ID" value="NC_009712.1"/>
</dbReference>
<dbReference type="OrthoDB" id="383873at2157"/>
<gene>
    <name evidence="2" type="ordered locus">Mboo_0381</name>
</gene>
<dbReference type="AlphaFoldDB" id="A7I590"/>
<dbReference type="EMBL" id="CP000780">
    <property type="protein sequence ID" value="ABS54901.1"/>
    <property type="molecule type" value="Genomic_DNA"/>
</dbReference>